<feature type="domain" description="HTH cro/C1-type" evidence="2">
    <location>
        <begin position="8"/>
        <end position="62"/>
    </location>
</feature>
<keyword evidence="4" id="KW-1185">Reference proteome</keyword>
<evidence type="ECO:0000256" key="1">
    <source>
        <dbReference type="ARBA" id="ARBA00023125"/>
    </source>
</evidence>
<dbReference type="PATRIC" id="fig|1307839.3.peg.265"/>
<dbReference type="OrthoDB" id="881869at2"/>
<dbReference type="PANTHER" id="PTHR46797:SF1">
    <property type="entry name" value="METHYLPHOSPHONATE SYNTHASE"/>
    <property type="match status" value="1"/>
</dbReference>
<keyword evidence="1" id="KW-0238">DNA-binding</keyword>
<dbReference type="EMBL" id="CP013118">
    <property type="protein sequence ID" value="ALO13917.1"/>
    <property type="molecule type" value="Genomic_DNA"/>
</dbReference>
<evidence type="ECO:0000259" key="2">
    <source>
        <dbReference type="PROSITE" id="PS50943"/>
    </source>
</evidence>
<proteinExistence type="predicted"/>
<dbReference type="STRING" id="1307839.L21SP5_00237"/>
<name>A0A0S2HV45_9BACT</name>
<dbReference type="SMART" id="SM00530">
    <property type="entry name" value="HTH_XRE"/>
    <property type="match status" value="1"/>
</dbReference>
<dbReference type="InterPro" id="IPR049639">
    <property type="entry name" value="RstR"/>
</dbReference>
<accession>A0A0S2HV45</accession>
<dbReference type="CDD" id="cd00093">
    <property type="entry name" value="HTH_XRE"/>
    <property type="match status" value="1"/>
</dbReference>
<dbReference type="InterPro" id="IPR050807">
    <property type="entry name" value="TransReg_Diox_bact_type"/>
</dbReference>
<dbReference type="Pfam" id="PF01381">
    <property type="entry name" value="HTH_3"/>
    <property type="match status" value="1"/>
</dbReference>
<dbReference type="NCBIfam" id="NF041951">
    <property type="entry name" value="phage_RstR"/>
    <property type="match status" value="1"/>
</dbReference>
<dbReference type="Gene3D" id="1.10.260.40">
    <property type="entry name" value="lambda repressor-like DNA-binding domains"/>
    <property type="match status" value="1"/>
</dbReference>
<dbReference type="GO" id="GO:0003677">
    <property type="term" value="F:DNA binding"/>
    <property type="evidence" value="ECO:0007669"/>
    <property type="project" value="UniProtKB-KW"/>
</dbReference>
<evidence type="ECO:0000313" key="3">
    <source>
        <dbReference type="EMBL" id="ALO13917.1"/>
    </source>
</evidence>
<dbReference type="RefSeq" id="WP_057951520.1">
    <property type="nucleotide sequence ID" value="NZ_CP013118.1"/>
</dbReference>
<organism evidence="3 4">
    <name type="scientific">Salinivirga cyanobacteriivorans</name>
    <dbReference type="NCBI Taxonomy" id="1307839"/>
    <lineage>
        <taxon>Bacteria</taxon>
        <taxon>Pseudomonadati</taxon>
        <taxon>Bacteroidota</taxon>
        <taxon>Bacteroidia</taxon>
        <taxon>Bacteroidales</taxon>
        <taxon>Salinivirgaceae</taxon>
        <taxon>Salinivirga</taxon>
    </lineage>
</organism>
<protein>
    <submittedName>
        <fullName evidence="3">HTH-type transcriptional regulator ImmR</fullName>
    </submittedName>
</protein>
<sequence>MDSFGKKLRECREAKKLSQNELAKLIEAHHSIIGKYERDEVKPSIDVVKKMANILDTTVGYLLGESQNSQVLKDPAMMQRLNDIATFQEKDREHILYTLDAMIRDVKTRQAYFNK</sequence>
<dbReference type="GO" id="GO:0003700">
    <property type="term" value="F:DNA-binding transcription factor activity"/>
    <property type="evidence" value="ECO:0007669"/>
    <property type="project" value="TreeGrafter"/>
</dbReference>
<dbReference type="PANTHER" id="PTHR46797">
    <property type="entry name" value="HTH-TYPE TRANSCRIPTIONAL REGULATOR"/>
    <property type="match status" value="1"/>
</dbReference>
<dbReference type="PROSITE" id="PS50943">
    <property type="entry name" value="HTH_CROC1"/>
    <property type="match status" value="1"/>
</dbReference>
<reference evidence="3 4" key="1">
    <citation type="submission" date="2015-11" db="EMBL/GenBank/DDBJ databases">
        <title>Description and complete genome sequence of a novel strain predominating in hypersaline microbial mats and representing a new family of the Bacteriodetes phylum.</title>
        <authorList>
            <person name="Spring S."/>
            <person name="Bunk B."/>
            <person name="Sproer C."/>
            <person name="Klenk H.-P."/>
        </authorList>
    </citation>
    <scope>NUCLEOTIDE SEQUENCE [LARGE SCALE GENOMIC DNA]</scope>
    <source>
        <strain evidence="3 4">L21-Spi-D4</strain>
    </source>
</reference>
<dbReference type="KEGG" id="blq:L21SP5_00237"/>
<dbReference type="InterPro" id="IPR010982">
    <property type="entry name" value="Lambda_DNA-bd_dom_sf"/>
</dbReference>
<dbReference type="Proteomes" id="UP000064893">
    <property type="component" value="Chromosome"/>
</dbReference>
<evidence type="ECO:0000313" key="4">
    <source>
        <dbReference type="Proteomes" id="UP000064893"/>
    </source>
</evidence>
<dbReference type="InterPro" id="IPR001387">
    <property type="entry name" value="Cro/C1-type_HTH"/>
</dbReference>
<dbReference type="AlphaFoldDB" id="A0A0S2HV45"/>
<gene>
    <name evidence="3" type="primary">immR_8</name>
    <name evidence="3" type="ORF">L21SP5_00237</name>
</gene>
<dbReference type="SUPFAM" id="SSF47413">
    <property type="entry name" value="lambda repressor-like DNA-binding domains"/>
    <property type="match status" value="1"/>
</dbReference>
<dbReference type="GO" id="GO:0005829">
    <property type="term" value="C:cytosol"/>
    <property type="evidence" value="ECO:0007669"/>
    <property type="project" value="TreeGrafter"/>
</dbReference>